<protein>
    <submittedName>
        <fullName evidence="2">NAD(P)H-dependent oxidoreductase</fullName>
    </submittedName>
</protein>
<gene>
    <name evidence="2" type="ORF">HXX08_08450</name>
    <name evidence="3" type="ORF">OZ401_001034</name>
</gene>
<dbReference type="GO" id="GO:0010181">
    <property type="term" value="F:FMN binding"/>
    <property type="evidence" value="ECO:0007669"/>
    <property type="project" value="TreeGrafter"/>
</dbReference>
<dbReference type="PANTHER" id="PTHR30543">
    <property type="entry name" value="CHROMATE REDUCTASE"/>
    <property type="match status" value="1"/>
</dbReference>
<dbReference type="Proteomes" id="UP000521676">
    <property type="component" value="Unassembled WGS sequence"/>
</dbReference>
<evidence type="ECO:0000313" key="3">
    <source>
        <dbReference type="EMBL" id="WJW67756.1"/>
    </source>
</evidence>
<dbReference type="AlphaFoldDB" id="A0A8T7LV44"/>
<sequence length="55" mass="6071">MTLPQFRFINSDLETAGVPSPVTEFKERIRAADALLIATPEYNYSVSGVLKNALD</sequence>
<evidence type="ECO:0000259" key="1">
    <source>
        <dbReference type="Pfam" id="PF03358"/>
    </source>
</evidence>
<evidence type="ECO:0000313" key="4">
    <source>
        <dbReference type="Proteomes" id="UP000521676"/>
    </source>
</evidence>
<organism evidence="2 4">
    <name type="scientific">Candidatus Chlorohelix allophototropha</name>
    <dbReference type="NCBI Taxonomy" id="3003348"/>
    <lineage>
        <taxon>Bacteria</taxon>
        <taxon>Bacillati</taxon>
        <taxon>Chloroflexota</taxon>
        <taxon>Chloroflexia</taxon>
        <taxon>Candidatus Chloroheliales</taxon>
        <taxon>Candidatus Chloroheliaceae</taxon>
        <taxon>Candidatus Chlorohelix</taxon>
    </lineage>
</organism>
<name>A0A8T7LV44_9CHLR</name>
<dbReference type="InterPro" id="IPR050712">
    <property type="entry name" value="NAD(P)H-dep_reductase"/>
</dbReference>
<keyword evidence="5" id="KW-1185">Reference proteome</keyword>
<reference evidence="2 4" key="1">
    <citation type="submission" date="2020-06" db="EMBL/GenBank/DDBJ databases">
        <title>Anoxygenic phototrophic Chloroflexota member uses a Type I reaction center.</title>
        <authorList>
            <person name="Tsuji J.M."/>
            <person name="Shaw N.A."/>
            <person name="Nagashima S."/>
            <person name="Venkiteswaran J."/>
            <person name="Schiff S.L."/>
            <person name="Hanada S."/>
            <person name="Tank M."/>
            <person name="Neufeld J.D."/>
        </authorList>
    </citation>
    <scope>NUCLEOTIDE SEQUENCE [LARGE SCALE GENOMIC DNA]</scope>
    <source>
        <strain evidence="2">L227-S17</strain>
    </source>
</reference>
<dbReference type="EMBL" id="CP128399">
    <property type="protein sequence ID" value="WJW67756.1"/>
    <property type="molecule type" value="Genomic_DNA"/>
</dbReference>
<accession>A0A8T7LV44</accession>
<dbReference type="InterPro" id="IPR005025">
    <property type="entry name" value="FMN_Rdtase-like_dom"/>
</dbReference>
<proteinExistence type="predicted"/>
<dbReference type="Gene3D" id="3.40.50.360">
    <property type="match status" value="1"/>
</dbReference>
<evidence type="ECO:0000313" key="2">
    <source>
        <dbReference type="EMBL" id="NWJ45894.1"/>
    </source>
</evidence>
<dbReference type="PANTHER" id="PTHR30543:SF21">
    <property type="entry name" value="NAD(P)H-DEPENDENT FMN REDUCTASE LOT6"/>
    <property type="match status" value="1"/>
</dbReference>
<feature type="domain" description="NADPH-dependent FMN reductase-like" evidence="1">
    <location>
        <begin position="8"/>
        <end position="55"/>
    </location>
</feature>
<dbReference type="GO" id="GO:0016491">
    <property type="term" value="F:oxidoreductase activity"/>
    <property type="evidence" value="ECO:0007669"/>
    <property type="project" value="InterPro"/>
</dbReference>
<dbReference type="InterPro" id="IPR029039">
    <property type="entry name" value="Flavoprotein-like_sf"/>
</dbReference>
<dbReference type="GO" id="GO:0005829">
    <property type="term" value="C:cytosol"/>
    <property type="evidence" value="ECO:0007669"/>
    <property type="project" value="TreeGrafter"/>
</dbReference>
<dbReference type="Proteomes" id="UP001431572">
    <property type="component" value="Chromosome 1"/>
</dbReference>
<evidence type="ECO:0000313" key="5">
    <source>
        <dbReference type="Proteomes" id="UP001431572"/>
    </source>
</evidence>
<dbReference type="Pfam" id="PF03358">
    <property type="entry name" value="FMN_red"/>
    <property type="match status" value="1"/>
</dbReference>
<reference evidence="3" key="2">
    <citation type="journal article" date="2024" name="Nature">
        <title>Anoxygenic phototroph of the Chloroflexota uses a type I reaction centre.</title>
        <authorList>
            <person name="Tsuji J.M."/>
            <person name="Shaw N.A."/>
            <person name="Nagashima S."/>
            <person name="Venkiteswaran J.J."/>
            <person name="Schiff S.L."/>
            <person name="Watanabe T."/>
            <person name="Fukui M."/>
            <person name="Hanada S."/>
            <person name="Tank M."/>
            <person name="Neufeld J.D."/>
        </authorList>
    </citation>
    <scope>NUCLEOTIDE SEQUENCE</scope>
    <source>
        <strain evidence="3">L227-S17</strain>
    </source>
</reference>
<dbReference type="EMBL" id="JACATZ010000001">
    <property type="protein sequence ID" value="NWJ45894.1"/>
    <property type="molecule type" value="Genomic_DNA"/>
</dbReference>
<dbReference type="SUPFAM" id="SSF52218">
    <property type="entry name" value="Flavoproteins"/>
    <property type="match status" value="1"/>
</dbReference>